<organism evidence="2 3">
    <name type="scientific">Kaistia dalseonensis</name>
    <dbReference type="NCBI Taxonomy" id="410840"/>
    <lineage>
        <taxon>Bacteria</taxon>
        <taxon>Pseudomonadati</taxon>
        <taxon>Pseudomonadota</taxon>
        <taxon>Alphaproteobacteria</taxon>
        <taxon>Hyphomicrobiales</taxon>
        <taxon>Kaistiaceae</taxon>
        <taxon>Kaistia</taxon>
    </lineage>
</organism>
<keyword evidence="3" id="KW-1185">Reference proteome</keyword>
<protein>
    <submittedName>
        <fullName evidence="2">Uncharacterized protein</fullName>
    </submittedName>
</protein>
<evidence type="ECO:0000313" key="3">
    <source>
        <dbReference type="Proteomes" id="UP001241603"/>
    </source>
</evidence>
<evidence type="ECO:0000256" key="1">
    <source>
        <dbReference type="SAM" id="MobiDB-lite"/>
    </source>
</evidence>
<sequence>MSGSAMHEDEPDIDRTLVATGAPALSDPHPWLCSPMRRRAGEGRARPQ</sequence>
<feature type="compositionally biased region" description="Basic and acidic residues" evidence="1">
    <location>
        <begin position="39"/>
        <end position="48"/>
    </location>
</feature>
<dbReference type="Proteomes" id="UP001241603">
    <property type="component" value="Unassembled WGS sequence"/>
</dbReference>
<dbReference type="EMBL" id="JAUSVO010000006">
    <property type="protein sequence ID" value="MDQ0439565.1"/>
    <property type="molecule type" value="Genomic_DNA"/>
</dbReference>
<accession>A0ABU0HB72</accession>
<gene>
    <name evidence="2" type="ORF">QO014_003971</name>
</gene>
<name>A0ABU0HB72_9HYPH</name>
<evidence type="ECO:0000313" key="2">
    <source>
        <dbReference type="EMBL" id="MDQ0439565.1"/>
    </source>
</evidence>
<proteinExistence type="predicted"/>
<reference evidence="2 3" key="1">
    <citation type="submission" date="2023-07" db="EMBL/GenBank/DDBJ databases">
        <title>Genomic Encyclopedia of Type Strains, Phase IV (KMG-IV): sequencing the most valuable type-strain genomes for metagenomic binning, comparative biology and taxonomic classification.</title>
        <authorList>
            <person name="Goeker M."/>
        </authorList>
    </citation>
    <scope>NUCLEOTIDE SEQUENCE [LARGE SCALE GENOMIC DNA]</scope>
    <source>
        <strain evidence="2 3">B6-8</strain>
    </source>
</reference>
<comment type="caution">
    <text evidence="2">The sequence shown here is derived from an EMBL/GenBank/DDBJ whole genome shotgun (WGS) entry which is preliminary data.</text>
</comment>
<feature type="region of interest" description="Disordered" evidence="1">
    <location>
        <begin position="1"/>
        <end position="48"/>
    </location>
</feature>